<dbReference type="EMBL" id="KQ484626">
    <property type="protein sequence ID" value="KYP34317.1"/>
    <property type="molecule type" value="Genomic_DNA"/>
</dbReference>
<reference evidence="1" key="1">
    <citation type="journal article" date="2012" name="Nat. Biotechnol.">
        <title>Draft genome sequence of pigeonpea (Cajanus cajan), an orphan legume crop of resource-poor farmers.</title>
        <authorList>
            <person name="Varshney R.K."/>
            <person name="Chen W."/>
            <person name="Li Y."/>
            <person name="Bharti A.K."/>
            <person name="Saxena R.K."/>
            <person name="Schlueter J.A."/>
            <person name="Donoghue M.T."/>
            <person name="Azam S."/>
            <person name="Fan G."/>
            <person name="Whaley A.M."/>
            <person name="Farmer A.D."/>
            <person name="Sheridan J."/>
            <person name="Iwata A."/>
            <person name="Tuteja R."/>
            <person name="Penmetsa R.V."/>
            <person name="Wu W."/>
            <person name="Upadhyaya H.D."/>
            <person name="Yang S.P."/>
            <person name="Shah T."/>
            <person name="Saxena K.B."/>
            <person name="Michael T."/>
            <person name="McCombie W.R."/>
            <person name="Yang B."/>
            <person name="Zhang G."/>
            <person name="Yang H."/>
            <person name="Wang J."/>
            <person name="Spillane C."/>
            <person name="Cook D.R."/>
            <person name="May G.D."/>
            <person name="Xu X."/>
            <person name="Jackson S.A."/>
        </authorList>
    </citation>
    <scope>NUCLEOTIDE SEQUENCE [LARGE SCALE GENOMIC DNA]</scope>
</reference>
<evidence type="ECO:0008006" key="3">
    <source>
        <dbReference type="Google" id="ProtNLM"/>
    </source>
</evidence>
<keyword evidence="2" id="KW-1185">Reference proteome</keyword>
<evidence type="ECO:0000313" key="2">
    <source>
        <dbReference type="Proteomes" id="UP000075243"/>
    </source>
</evidence>
<gene>
    <name evidence="1" type="ORF">KK1_044747</name>
</gene>
<protein>
    <recommendedName>
        <fullName evidence="3">Retrovirus-related Pol polyprotein from transposon TNT 1-94</fullName>
    </recommendedName>
</protein>
<name>A0A151QVC1_CAJCA</name>
<dbReference type="AlphaFoldDB" id="A0A151QVC1"/>
<sequence>MIGSPKHLHNVHSYNSIKKIQIVDGNTLSIATIGDLNSFFQKVLVSPGLASNLISIDQLVDTNCSVHFSRAGCLVQD</sequence>
<accession>A0A151QVC1</accession>
<proteinExistence type="predicted"/>
<dbReference type="Proteomes" id="UP000075243">
    <property type="component" value="Unassembled WGS sequence"/>
</dbReference>
<organism evidence="1 2">
    <name type="scientific">Cajanus cajan</name>
    <name type="common">Pigeon pea</name>
    <name type="synonym">Cajanus indicus</name>
    <dbReference type="NCBI Taxonomy" id="3821"/>
    <lineage>
        <taxon>Eukaryota</taxon>
        <taxon>Viridiplantae</taxon>
        <taxon>Streptophyta</taxon>
        <taxon>Embryophyta</taxon>
        <taxon>Tracheophyta</taxon>
        <taxon>Spermatophyta</taxon>
        <taxon>Magnoliopsida</taxon>
        <taxon>eudicotyledons</taxon>
        <taxon>Gunneridae</taxon>
        <taxon>Pentapetalae</taxon>
        <taxon>rosids</taxon>
        <taxon>fabids</taxon>
        <taxon>Fabales</taxon>
        <taxon>Fabaceae</taxon>
        <taxon>Papilionoideae</taxon>
        <taxon>50 kb inversion clade</taxon>
        <taxon>NPAAA clade</taxon>
        <taxon>indigoferoid/millettioid clade</taxon>
        <taxon>Phaseoleae</taxon>
        <taxon>Cajanus</taxon>
    </lineage>
</organism>
<evidence type="ECO:0000313" key="1">
    <source>
        <dbReference type="EMBL" id="KYP34317.1"/>
    </source>
</evidence>
<dbReference type="Gramene" id="C.cajan_44053.t">
    <property type="protein sequence ID" value="C.cajan_44053.t.cds1"/>
    <property type="gene ID" value="C.cajan_44053"/>
</dbReference>